<dbReference type="AlphaFoldDB" id="A0A3N1HHG6"/>
<dbReference type="EMBL" id="RJKM01000001">
    <property type="protein sequence ID" value="ROP41963.1"/>
    <property type="molecule type" value="Genomic_DNA"/>
</dbReference>
<proteinExistence type="predicted"/>
<evidence type="ECO:0000313" key="1">
    <source>
        <dbReference type="EMBL" id="ROP41963.1"/>
    </source>
</evidence>
<name>A0A3N1HHG6_9PSEU</name>
<gene>
    <name evidence="1" type="ORF">EDD40_7449</name>
</gene>
<protein>
    <submittedName>
        <fullName evidence="1">Uncharacterized protein</fullName>
    </submittedName>
</protein>
<evidence type="ECO:0000313" key="2">
    <source>
        <dbReference type="Proteomes" id="UP000268727"/>
    </source>
</evidence>
<accession>A0A3N1HHG6</accession>
<sequence length="51" mass="5587">MRVVFRIARAVLIPVSVLLHLRVSDGTVTETHPADIVVTTASWVDCTRARG</sequence>
<dbReference type="RefSeq" id="WP_170185340.1">
    <property type="nucleotide sequence ID" value="NZ_RJKM01000001.1"/>
</dbReference>
<dbReference type="Proteomes" id="UP000268727">
    <property type="component" value="Unassembled WGS sequence"/>
</dbReference>
<reference evidence="1 2" key="1">
    <citation type="submission" date="2018-11" db="EMBL/GenBank/DDBJ databases">
        <title>Sequencing the genomes of 1000 actinobacteria strains.</title>
        <authorList>
            <person name="Klenk H.-P."/>
        </authorList>
    </citation>
    <scope>NUCLEOTIDE SEQUENCE [LARGE SCALE GENOMIC DNA]</scope>
    <source>
        <strain evidence="1 2">DSM 44231</strain>
    </source>
</reference>
<organism evidence="1 2">
    <name type="scientific">Saccharothrix texasensis</name>
    <dbReference type="NCBI Taxonomy" id="103734"/>
    <lineage>
        <taxon>Bacteria</taxon>
        <taxon>Bacillati</taxon>
        <taxon>Actinomycetota</taxon>
        <taxon>Actinomycetes</taxon>
        <taxon>Pseudonocardiales</taxon>
        <taxon>Pseudonocardiaceae</taxon>
        <taxon>Saccharothrix</taxon>
    </lineage>
</organism>
<keyword evidence="2" id="KW-1185">Reference proteome</keyword>
<comment type="caution">
    <text evidence="1">The sequence shown here is derived from an EMBL/GenBank/DDBJ whole genome shotgun (WGS) entry which is preliminary data.</text>
</comment>